<feature type="domain" description="Killer toxin Kp4" evidence="2">
    <location>
        <begin position="10"/>
        <end position="132"/>
    </location>
</feature>
<dbReference type="EMBL" id="JAPQKL010000002">
    <property type="protein sequence ID" value="KAJ5142873.1"/>
    <property type="molecule type" value="Genomic_DNA"/>
</dbReference>
<accession>A0A9W9HAD4</accession>
<dbReference type="Pfam" id="PF09044">
    <property type="entry name" value="Kp4"/>
    <property type="match status" value="1"/>
</dbReference>
<organism evidence="3 4">
    <name type="scientific">Penicillium bovifimosum</name>
    <dbReference type="NCBI Taxonomy" id="126998"/>
    <lineage>
        <taxon>Eukaryota</taxon>
        <taxon>Fungi</taxon>
        <taxon>Dikarya</taxon>
        <taxon>Ascomycota</taxon>
        <taxon>Pezizomycotina</taxon>
        <taxon>Eurotiomycetes</taxon>
        <taxon>Eurotiomycetidae</taxon>
        <taxon>Eurotiales</taxon>
        <taxon>Aspergillaceae</taxon>
        <taxon>Penicillium</taxon>
    </lineage>
</organism>
<name>A0A9W9HAD4_9EURO</name>
<dbReference type="Proteomes" id="UP001149079">
    <property type="component" value="Unassembled WGS sequence"/>
</dbReference>
<comment type="caution">
    <text evidence="3">The sequence shown here is derived from an EMBL/GenBank/DDBJ whole genome shotgun (WGS) entry which is preliminary data.</text>
</comment>
<evidence type="ECO:0000256" key="1">
    <source>
        <dbReference type="SAM" id="SignalP"/>
    </source>
</evidence>
<dbReference type="GO" id="GO:0005576">
    <property type="term" value="C:extracellular region"/>
    <property type="evidence" value="ECO:0007669"/>
    <property type="project" value="InterPro"/>
</dbReference>
<sequence>MAPSLFDIILLALSFTGSTAALGINCRGSANCNTFGNSQIAVSLTHAIDGIDPNRWYNNGEHIACVGTGAPITGNGGFCAFLQNTGGTNGAWIKSIAHNIPEHGCKTCGSVPYYFPGDNDVSKGELTYNYVDDSCSQDGATLC</sequence>
<evidence type="ECO:0000259" key="2">
    <source>
        <dbReference type="Pfam" id="PF09044"/>
    </source>
</evidence>
<dbReference type="InterPro" id="IPR011329">
    <property type="entry name" value="Killer_tox_Kp4/SMK"/>
</dbReference>
<feature type="chain" id="PRO_5040929583" evidence="1">
    <location>
        <begin position="22"/>
        <end position="143"/>
    </location>
</feature>
<reference evidence="3" key="2">
    <citation type="journal article" date="2023" name="IMA Fungus">
        <title>Comparative genomic study of the Penicillium genus elucidates a diverse pangenome and 15 lateral gene transfer events.</title>
        <authorList>
            <person name="Petersen C."/>
            <person name="Sorensen T."/>
            <person name="Nielsen M.R."/>
            <person name="Sondergaard T.E."/>
            <person name="Sorensen J.L."/>
            <person name="Fitzpatrick D.A."/>
            <person name="Frisvad J.C."/>
            <person name="Nielsen K.L."/>
        </authorList>
    </citation>
    <scope>NUCLEOTIDE SEQUENCE</scope>
    <source>
        <strain evidence="3">IBT 22155</strain>
    </source>
</reference>
<dbReference type="GeneID" id="81401574"/>
<dbReference type="Gene3D" id="3.30.430.10">
    <property type="entry name" value="Killer Toxin P4, subunit A"/>
    <property type="match status" value="1"/>
</dbReference>
<dbReference type="InterPro" id="IPR015131">
    <property type="entry name" value="Killer_tox_Kp4"/>
</dbReference>
<reference evidence="3" key="1">
    <citation type="submission" date="2022-11" db="EMBL/GenBank/DDBJ databases">
        <authorList>
            <person name="Petersen C."/>
        </authorList>
    </citation>
    <scope>NUCLEOTIDE SEQUENCE</scope>
    <source>
        <strain evidence="3">IBT 22155</strain>
    </source>
</reference>
<keyword evidence="4" id="KW-1185">Reference proteome</keyword>
<feature type="signal peptide" evidence="1">
    <location>
        <begin position="1"/>
        <end position="21"/>
    </location>
</feature>
<protein>
    <submittedName>
        <fullName evidence="3">Killer toxin</fullName>
    </submittedName>
</protein>
<evidence type="ECO:0000313" key="4">
    <source>
        <dbReference type="Proteomes" id="UP001149079"/>
    </source>
</evidence>
<keyword evidence="1" id="KW-0732">Signal</keyword>
<gene>
    <name evidence="3" type="ORF">N7515_001660</name>
</gene>
<dbReference type="SUPFAM" id="SSF55221">
    <property type="entry name" value="Yeast killer toxins"/>
    <property type="match status" value="1"/>
</dbReference>
<dbReference type="OrthoDB" id="4177994at2759"/>
<evidence type="ECO:0000313" key="3">
    <source>
        <dbReference type="EMBL" id="KAJ5142873.1"/>
    </source>
</evidence>
<dbReference type="AlphaFoldDB" id="A0A9W9HAD4"/>
<dbReference type="RefSeq" id="XP_056524517.1">
    <property type="nucleotide sequence ID" value="XM_056662404.1"/>
</dbReference>
<proteinExistence type="predicted"/>